<proteinExistence type="predicted"/>
<organism evidence="3 4">
    <name type="scientific">Chrysodeixis includens</name>
    <name type="common">Soybean looper</name>
    <name type="synonym">Pseudoplusia includens</name>
    <dbReference type="NCBI Taxonomy" id="689277"/>
    <lineage>
        <taxon>Eukaryota</taxon>
        <taxon>Metazoa</taxon>
        <taxon>Ecdysozoa</taxon>
        <taxon>Arthropoda</taxon>
        <taxon>Hexapoda</taxon>
        <taxon>Insecta</taxon>
        <taxon>Pterygota</taxon>
        <taxon>Neoptera</taxon>
        <taxon>Endopterygota</taxon>
        <taxon>Lepidoptera</taxon>
        <taxon>Glossata</taxon>
        <taxon>Ditrysia</taxon>
        <taxon>Noctuoidea</taxon>
        <taxon>Noctuidae</taxon>
        <taxon>Plusiinae</taxon>
        <taxon>Chrysodeixis</taxon>
    </lineage>
</organism>
<dbReference type="EMBL" id="LR824033">
    <property type="protein sequence ID" value="CAD0206958.1"/>
    <property type="molecule type" value="Genomic_DNA"/>
</dbReference>
<dbReference type="PANTHER" id="PTHR23252:SF24">
    <property type="entry name" value="TRANSMEMBRANE PROTEIN 145"/>
    <property type="match status" value="1"/>
</dbReference>
<dbReference type="InterPro" id="IPR053880">
    <property type="entry name" value="GPR180-like_N"/>
</dbReference>
<dbReference type="AlphaFoldDB" id="A0A9N8KX69"/>
<dbReference type="PANTHER" id="PTHR23252">
    <property type="entry name" value="INTIMAL THICKNESS RECEPTOR-RELATED"/>
    <property type="match status" value="1"/>
</dbReference>
<name>A0A9N8KX69_CHRIL</name>
<protein>
    <recommendedName>
        <fullName evidence="2">GPR180-like N-terminal domain-containing protein</fullName>
    </recommendedName>
</protein>
<evidence type="ECO:0000259" key="2">
    <source>
        <dbReference type="Pfam" id="PF21892"/>
    </source>
</evidence>
<evidence type="ECO:0000313" key="3">
    <source>
        <dbReference type="EMBL" id="CAD0206958.1"/>
    </source>
</evidence>
<feature type="domain" description="GPR180-like N-terminal" evidence="2">
    <location>
        <begin position="11"/>
        <end position="68"/>
    </location>
</feature>
<dbReference type="Proteomes" id="UP001154114">
    <property type="component" value="Chromosome 30"/>
</dbReference>
<reference evidence="3" key="1">
    <citation type="submission" date="2021-12" db="EMBL/GenBank/DDBJ databases">
        <authorList>
            <person name="King R."/>
        </authorList>
    </citation>
    <scope>NUCLEOTIDE SEQUENCE</scope>
</reference>
<keyword evidence="4" id="KW-1185">Reference proteome</keyword>
<dbReference type="OrthoDB" id="205745at2759"/>
<gene>
    <name evidence="3" type="ORF">CINC_LOCUS9938</name>
</gene>
<feature type="domain" description="GPR180-like N-terminal" evidence="2">
    <location>
        <begin position="201"/>
        <end position="243"/>
    </location>
</feature>
<dbReference type="Pfam" id="PF21892">
    <property type="entry name" value="TMEM145_N"/>
    <property type="match status" value="2"/>
</dbReference>
<evidence type="ECO:0000313" key="4">
    <source>
        <dbReference type="Proteomes" id="UP001154114"/>
    </source>
</evidence>
<dbReference type="InterPro" id="IPR047831">
    <property type="entry name" value="GPR180/TMEM145"/>
</dbReference>
<evidence type="ECO:0000256" key="1">
    <source>
        <dbReference type="SAM" id="MobiDB-lite"/>
    </source>
</evidence>
<feature type="region of interest" description="Disordered" evidence="1">
    <location>
        <begin position="68"/>
        <end position="100"/>
    </location>
</feature>
<accession>A0A9N8KX69</accession>
<sequence>MTRTWAYQTCCYIHDDDSQWPSVYHSSKTCKEREEVLNRAGQNQIIRLSHWYPDTEYSGCVITKHNKEIPASKSSTTPKPTDPSKTKKNTTKVQPPEPSYYDQFLKTTQNPKPTPTLTDSNTTWYELVPTDDLNTTAVPEDELWESIGPRDNGSHFGNLNDEVEILFDNRSKSGHKIKRSLDLYDRYRRRRLNAQPSGAGSPPEKEHLTVTCHNSRRFRSARERWWFIAISNCDNNKGLDVRYKFLMTNGMDGDFWHEHFSADEFMSSPSS</sequence>